<comment type="caution">
    <text evidence="8">The sequence shown here is derived from an EMBL/GenBank/DDBJ whole genome shotgun (WGS) entry which is preliminary data.</text>
</comment>
<evidence type="ECO:0000313" key="8">
    <source>
        <dbReference type="EMBL" id="PAA63902.1"/>
    </source>
</evidence>
<evidence type="ECO:0000256" key="5">
    <source>
        <dbReference type="SAM" id="MobiDB-lite"/>
    </source>
</evidence>
<feature type="domain" description="NAA35-like N-terminal" evidence="6">
    <location>
        <begin position="48"/>
        <end position="152"/>
    </location>
</feature>
<protein>
    <recommendedName>
        <fullName evidence="4">Protein MAK10 homolog</fullName>
    </recommendedName>
</protein>
<evidence type="ECO:0000259" key="7">
    <source>
        <dbReference type="Pfam" id="PF25789"/>
    </source>
</evidence>
<dbReference type="PANTHER" id="PTHR21373">
    <property type="entry name" value="GLUCOSE REPRESSIBLE PROTEIN MAK10"/>
    <property type="match status" value="1"/>
</dbReference>
<evidence type="ECO:0000256" key="4">
    <source>
        <dbReference type="ARBA" id="ARBA00030494"/>
    </source>
</evidence>
<name>A0A267ET30_9PLAT</name>
<dbReference type="STRING" id="282301.A0A267ET30"/>
<dbReference type="Pfam" id="PF04112">
    <property type="entry name" value="Mak10"/>
    <property type="match status" value="1"/>
</dbReference>
<comment type="subcellular location">
    <subcellularLocation>
        <location evidence="1">Cytoplasm</location>
    </subcellularLocation>
</comment>
<feature type="domain" description="NAA35-like TPR repeats" evidence="7">
    <location>
        <begin position="373"/>
        <end position="803"/>
    </location>
</feature>
<feature type="region of interest" description="Disordered" evidence="5">
    <location>
        <begin position="1"/>
        <end position="33"/>
    </location>
</feature>
<dbReference type="PANTHER" id="PTHR21373:SF0">
    <property type="entry name" value="N-ALPHA-ACETYLTRANSFERASE 35, NATC AUXILIARY SUBUNIT"/>
    <property type="match status" value="1"/>
</dbReference>
<dbReference type="GO" id="GO:0031417">
    <property type="term" value="C:NatC complex"/>
    <property type="evidence" value="ECO:0007669"/>
    <property type="project" value="InterPro"/>
</dbReference>
<comment type="similarity">
    <text evidence="2">Belongs to the MAK10 family.</text>
</comment>
<feature type="region of interest" description="Disordered" evidence="5">
    <location>
        <begin position="692"/>
        <end position="713"/>
    </location>
</feature>
<dbReference type="Proteomes" id="UP000215902">
    <property type="component" value="Unassembled WGS sequence"/>
</dbReference>
<dbReference type="InterPro" id="IPR007244">
    <property type="entry name" value="Naa35_N"/>
</dbReference>
<feature type="non-terminal residue" evidence="8">
    <location>
        <position position="1"/>
    </location>
</feature>
<feature type="compositionally biased region" description="Low complexity" evidence="5">
    <location>
        <begin position="9"/>
        <end position="29"/>
    </location>
</feature>
<evidence type="ECO:0000256" key="1">
    <source>
        <dbReference type="ARBA" id="ARBA00004496"/>
    </source>
</evidence>
<sequence>SMTSSSNDSQQLGQLLQEPGSQQQQQQQSDYSDITEQFKSAACHLQLGELLQHQSFSLYDAMTAIEMMEPKMDSGMRLDREILHPQRSAGGPLMKLSDLTDAELLGVMDESLACLASWLDGESALQSVFINLYLQCIDKIECQPLRTFCHGLLCLLQRAKDVITLANTTDEEDFNPLLYGFEAAAAQAADDERITSALKEADDDIGRQVKAGQLAAGHRLVQHRLRLLRSLLLLLRQFHRMLQAMGGGGSADLPDSALSVTSAAAIDTAELVSPAAAEAAAEVRRQLESASSACASVAASLEVGQPAAGRDDPRLKAYGVQGFEPLANLRQLPPSFPRCVRVFERPAAVAYLARCLDCLRQFLTDVTPAACPSYQQLYTRLALVCGLSSDAPCFARSCLRLLYCCPAQQQQLHNYGINLGLGSARLFGRHSPVEFLLASVKQFCPIAAGADLNASVRQLQGQSRQLADSLCLQLGRALLHQVCPLFSRNRSRKREKLAACLDALWPLYESCYCLDRALFPNDECRSLFLPYLTFYLFRLSRLYLLSGFSLQLYARHELPSVYFMLGDGYMYFLLVGIVQADLAIQQQLQLTHNPYTKLSRQHHRYHQQVQTLYQHHLSMLRASNYLATATFYALAALHSDGKMQQLASPHQAGESSSFKHRYQPLLQRPFLPRSITCYTNLQTMWDSRTTFNGELDDSELDEGQQRKPASTPADVYAEATREFEKARDALVKVVNTASSSAGSNSKSAPSLATVCIEDWDGEAMIKVAKTNMVVTKLLAAGHRAGPQHPAELDFSVCPHYPVIKLLAPTAASSTAAAAAAPSSNGK</sequence>
<dbReference type="InterPro" id="IPR057983">
    <property type="entry name" value="NAA35-like_N"/>
</dbReference>
<accession>A0A267ET30</accession>
<dbReference type="InterPro" id="IPR057982">
    <property type="entry name" value="TPR_NAA35"/>
</dbReference>
<keyword evidence="9" id="KW-1185">Reference proteome</keyword>
<dbReference type="Pfam" id="PF25789">
    <property type="entry name" value="TPR_NAA35"/>
    <property type="match status" value="1"/>
</dbReference>
<gene>
    <name evidence="8" type="ORF">BOX15_Mlig028458g1</name>
</gene>
<organism evidence="8 9">
    <name type="scientific">Macrostomum lignano</name>
    <dbReference type="NCBI Taxonomy" id="282301"/>
    <lineage>
        <taxon>Eukaryota</taxon>
        <taxon>Metazoa</taxon>
        <taxon>Spiralia</taxon>
        <taxon>Lophotrochozoa</taxon>
        <taxon>Platyhelminthes</taxon>
        <taxon>Rhabditophora</taxon>
        <taxon>Macrostomorpha</taxon>
        <taxon>Macrostomida</taxon>
        <taxon>Macrostomidae</taxon>
        <taxon>Macrostomum</taxon>
    </lineage>
</organism>
<evidence type="ECO:0000256" key="2">
    <source>
        <dbReference type="ARBA" id="ARBA00006289"/>
    </source>
</evidence>
<evidence type="ECO:0000313" key="9">
    <source>
        <dbReference type="Proteomes" id="UP000215902"/>
    </source>
</evidence>
<evidence type="ECO:0000256" key="3">
    <source>
        <dbReference type="ARBA" id="ARBA00022490"/>
    </source>
</evidence>
<dbReference type="EMBL" id="NIVC01001805">
    <property type="protein sequence ID" value="PAA63902.1"/>
    <property type="molecule type" value="Genomic_DNA"/>
</dbReference>
<reference evidence="8 9" key="1">
    <citation type="submission" date="2017-06" db="EMBL/GenBank/DDBJ databases">
        <title>A platform for efficient transgenesis in Macrostomum lignano, a flatworm model organism for stem cell research.</title>
        <authorList>
            <person name="Berezikov E."/>
        </authorList>
    </citation>
    <scope>NUCLEOTIDE SEQUENCE [LARGE SCALE GENOMIC DNA]</scope>
    <source>
        <strain evidence="8">DV1</strain>
        <tissue evidence="8">Whole organism</tissue>
    </source>
</reference>
<dbReference type="OrthoDB" id="269405at2759"/>
<keyword evidence="3" id="KW-0963">Cytoplasm</keyword>
<proteinExistence type="inferred from homology"/>
<evidence type="ECO:0000259" key="6">
    <source>
        <dbReference type="Pfam" id="PF04112"/>
    </source>
</evidence>
<dbReference type="AlphaFoldDB" id="A0A267ET30"/>